<gene>
    <name evidence="5" type="ORF">SADUNF_Sadunf06G0151300</name>
</gene>
<comment type="caution">
    <text evidence="5">The sequence shown here is derived from an EMBL/GenBank/DDBJ whole genome shotgun (WGS) entry which is preliminary data.</text>
</comment>
<dbReference type="InterPro" id="IPR014977">
    <property type="entry name" value="WRC_dom"/>
</dbReference>
<dbReference type="PROSITE" id="PS51667">
    <property type="entry name" value="WRC"/>
    <property type="match status" value="1"/>
</dbReference>
<dbReference type="Proteomes" id="UP000657918">
    <property type="component" value="Unassembled WGS sequence"/>
</dbReference>
<feature type="region of interest" description="Disordered" evidence="3">
    <location>
        <begin position="66"/>
        <end position="87"/>
    </location>
</feature>
<evidence type="ECO:0000313" key="6">
    <source>
        <dbReference type="Proteomes" id="UP000657918"/>
    </source>
</evidence>
<evidence type="ECO:0000313" key="5">
    <source>
        <dbReference type="EMBL" id="KAF9680724.1"/>
    </source>
</evidence>
<evidence type="ECO:0000256" key="2">
    <source>
        <dbReference type="PROSITE-ProRule" id="PRU01002"/>
    </source>
</evidence>
<sequence length="323" mass="36901">MRDDPRYHPHSPPPDSVSSTHQAPTEDDLFSDVVRRASFDSQEPHDHCRISPPFVDDANKLTPYSCSVSPNGKLYLQKNQRSNDRPPVMRSTVNTSFFSDQNPEISEKESSSEEKRPVTAIYPSTPMDSKRPSCSSTHSTDISAATSVSSSLPSHGSWYEEEKVFPLKKRRISLERFISTQESSTVLDKQNENRRIAKMWASSGIETIYGKERDYDEVEINSDQAIEENLMMRCTKVNGAGWRCSKRRIEEPSSRKHHFNLKRMDNSLRSGFGGRYRLSNASKTRKDFRACKKRKRVIISSILDRTVPVHATIDYSEHNVHTS</sequence>
<feature type="domain" description="WRC" evidence="4">
    <location>
        <begin position="228"/>
        <end position="272"/>
    </location>
</feature>
<feature type="region of interest" description="Disordered" evidence="3">
    <location>
        <begin position="99"/>
        <end position="141"/>
    </location>
</feature>
<protein>
    <recommendedName>
        <fullName evidence="4">WRC domain-containing protein</fullName>
    </recommendedName>
</protein>
<evidence type="ECO:0000259" key="4">
    <source>
        <dbReference type="PROSITE" id="PS51667"/>
    </source>
</evidence>
<keyword evidence="1" id="KW-0539">Nucleus</keyword>
<feature type="compositionally biased region" description="Basic and acidic residues" evidence="3">
    <location>
        <begin position="105"/>
        <end position="117"/>
    </location>
</feature>
<evidence type="ECO:0000256" key="1">
    <source>
        <dbReference type="ARBA" id="ARBA00023242"/>
    </source>
</evidence>
<name>A0A835K1Y7_9ROSI</name>
<accession>A0A835K1Y7</accession>
<dbReference type="EMBL" id="JADGMS010000006">
    <property type="protein sequence ID" value="KAF9680724.1"/>
    <property type="molecule type" value="Genomic_DNA"/>
</dbReference>
<proteinExistence type="predicted"/>
<keyword evidence="6" id="KW-1185">Reference proteome</keyword>
<dbReference type="OrthoDB" id="832211at2759"/>
<organism evidence="5 6">
    <name type="scientific">Salix dunnii</name>
    <dbReference type="NCBI Taxonomy" id="1413687"/>
    <lineage>
        <taxon>Eukaryota</taxon>
        <taxon>Viridiplantae</taxon>
        <taxon>Streptophyta</taxon>
        <taxon>Embryophyta</taxon>
        <taxon>Tracheophyta</taxon>
        <taxon>Spermatophyta</taxon>
        <taxon>Magnoliopsida</taxon>
        <taxon>eudicotyledons</taxon>
        <taxon>Gunneridae</taxon>
        <taxon>Pentapetalae</taxon>
        <taxon>rosids</taxon>
        <taxon>fabids</taxon>
        <taxon>Malpighiales</taxon>
        <taxon>Salicaceae</taxon>
        <taxon>Saliceae</taxon>
        <taxon>Salix</taxon>
    </lineage>
</organism>
<evidence type="ECO:0000256" key="3">
    <source>
        <dbReference type="SAM" id="MobiDB-lite"/>
    </source>
</evidence>
<reference evidence="5 6" key="1">
    <citation type="submission" date="2020-10" db="EMBL/GenBank/DDBJ databases">
        <title>Plant Genome Project.</title>
        <authorList>
            <person name="Zhang R.-G."/>
        </authorList>
    </citation>
    <scope>NUCLEOTIDE SEQUENCE [LARGE SCALE GENOMIC DNA]</scope>
    <source>
        <strain evidence="5">FAFU-HL-1</strain>
        <tissue evidence="5">Leaf</tissue>
    </source>
</reference>
<dbReference type="AlphaFoldDB" id="A0A835K1Y7"/>
<comment type="caution">
    <text evidence="2">Lacks conserved residue(s) required for the propagation of feature annotation.</text>
</comment>
<feature type="region of interest" description="Disordered" evidence="3">
    <location>
        <begin position="1"/>
        <end position="29"/>
    </location>
</feature>